<keyword evidence="1" id="KW-0677">Repeat</keyword>
<dbReference type="PANTHER" id="PTHR10039:SF5">
    <property type="entry name" value="NACHT DOMAIN-CONTAINING PROTEIN"/>
    <property type="match status" value="1"/>
</dbReference>
<dbReference type="SUPFAM" id="SSF52540">
    <property type="entry name" value="P-loop containing nucleoside triphosphate hydrolases"/>
    <property type="match status" value="1"/>
</dbReference>
<feature type="compositionally biased region" description="Polar residues" evidence="3">
    <location>
        <begin position="90"/>
        <end position="101"/>
    </location>
</feature>
<keyword evidence="2" id="KW-0175">Coiled coil</keyword>
<dbReference type="EMBL" id="JBBWUH010000005">
    <property type="protein sequence ID" value="KAK8166867.1"/>
    <property type="molecule type" value="Genomic_DNA"/>
</dbReference>
<evidence type="ECO:0000256" key="3">
    <source>
        <dbReference type="SAM" id="MobiDB-lite"/>
    </source>
</evidence>
<gene>
    <name evidence="5" type="ORF">IWX90DRAFT_226163</name>
</gene>
<evidence type="ECO:0000313" key="6">
    <source>
        <dbReference type="Proteomes" id="UP001456524"/>
    </source>
</evidence>
<feature type="region of interest" description="Disordered" evidence="3">
    <location>
        <begin position="824"/>
        <end position="845"/>
    </location>
</feature>
<feature type="coiled-coil region" evidence="2">
    <location>
        <begin position="977"/>
        <end position="1004"/>
    </location>
</feature>
<evidence type="ECO:0000259" key="4">
    <source>
        <dbReference type="Pfam" id="PF24883"/>
    </source>
</evidence>
<feature type="domain" description="Nephrocystin 3-like N-terminal" evidence="4">
    <location>
        <begin position="108"/>
        <end position="260"/>
    </location>
</feature>
<reference evidence="5 6" key="1">
    <citation type="journal article" date="2022" name="G3 (Bethesda)">
        <title>Enemy or ally: a genomic approach to elucidate the lifestyle of Phyllosticta citrichinaensis.</title>
        <authorList>
            <person name="Buijs V.A."/>
            <person name="Groenewald J.Z."/>
            <person name="Haridas S."/>
            <person name="LaButti K.M."/>
            <person name="Lipzen A."/>
            <person name="Martin F.M."/>
            <person name="Barry K."/>
            <person name="Grigoriev I.V."/>
            <person name="Crous P.W."/>
            <person name="Seidl M.F."/>
        </authorList>
    </citation>
    <scope>NUCLEOTIDE SEQUENCE [LARGE SCALE GENOMIC DNA]</scope>
    <source>
        <strain evidence="5 6">CBS 129764</strain>
    </source>
</reference>
<dbReference type="Pfam" id="PF24883">
    <property type="entry name" value="NPHP3_N"/>
    <property type="match status" value="1"/>
</dbReference>
<feature type="region of interest" description="Disordered" evidence="3">
    <location>
        <begin position="762"/>
        <end position="799"/>
    </location>
</feature>
<feature type="compositionally biased region" description="Basic and acidic residues" evidence="3">
    <location>
        <begin position="963"/>
        <end position="972"/>
    </location>
</feature>
<dbReference type="InterPro" id="IPR056884">
    <property type="entry name" value="NPHP3-like_N"/>
</dbReference>
<accession>A0ABR1XUW1</accession>
<evidence type="ECO:0000256" key="2">
    <source>
        <dbReference type="SAM" id="Coils"/>
    </source>
</evidence>
<keyword evidence="6" id="KW-1185">Reference proteome</keyword>
<dbReference type="InterPro" id="IPR027417">
    <property type="entry name" value="P-loop_NTPase"/>
</dbReference>
<organism evidence="5 6">
    <name type="scientific">Phyllosticta citrichinensis</name>
    <dbReference type="NCBI Taxonomy" id="1130410"/>
    <lineage>
        <taxon>Eukaryota</taxon>
        <taxon>Fungi</taxon>
        <taxon>Dikarya</taxon>
        <taxon>Ascomycota</taxon>
        <taxon>Pezizomycotina</taxon>
        <taxon>Dothideomycetes</taxon>
        <taxon>Dothideomycetes incertae sedis</taxon>
        <taxon>Botryosphaeriales</taxon>
        <taxon>Phyllostictaceae</taxon>
        <taxon>Phyllosticta</taxon>
    </lineage>
</organism>
<evidence type="ECO:0000313" key="5">
    <source>
        <dbReference type="EMBL" id="KAK8166867.1"/>
    </source>
</evidence>
<sequence>MSNDHMDESTCTLHRSIPDRFDEVPTGHNVTCERINFTHEQQRQLLARQPFEQQNAAPPDLYGNHNGRPHDSIHTSFQPPNIANGLEADGTTNGSLGPIQEQQGHWEPYTDWLQSDDPVYWIAGHQRSGKSTLMRFLRDDKTVHTRTRLWASGSRLVKICFFLRQPTSYRDFLSELLYRAADGRPDMFNDLPPLRTQDEELVHVFEDTFDELGSGDHGKFLLMIDGVEHLEDGGNKLSMLLWGLLDRTDSPGSSLKVCVSTTYDDTSQLWQAFRPLLHMERLTRLDLWQTISDELNDNKEFCQLRKFDSHQAQDAVRLIVKHAQGSFLYARLAVAWLVAKLVETEDISRWCNGNPEAVKELFDGVPGTSDGISGTFEGIFKNILAHEWPSGPSAQTLFGLFEQAEREKEPLPLLVLSFAEEPYDEEMEPGVRAATCSEIEQRLDRMRRHLFIRCGGLLEAPDAGDDTMVVRSGHGKIAGERKDKTLEAPYPVDGALALVRHHEVVGEWKDKIWEIINNHSISPPPNPLHLQRDLCAAYLRRIKSLDTTQPTFIASFRSLATACLKYSIKIEEPLGKENGPGENPNSKILLALNKDAKTLLAMPQPCNAKSPKSSDSDPRKWSVKVQSNQHAYLTIHPHWTNICEIVNYQPPSSFFDFALQHGLYSIVAHYLKKRPNTNGNGNGTADGQTKEPERVHKLVSGRILPLTLIARTQHTTTANLRPISIKMARTLFKHGADPNYKQSSEAPGTTAWHALLKAMAAEMPKERSPPPPTTTTGGEQNNPATDGHAKPPTPEQLKGQARRIRLAQLAVLFLEHGADPYATVRQMEPSDGGAGNSNDKATASVQDKQSPVLLFVKGVATCIRDNVVAAARGVRSVPARLQGFRVRVKETKALTRDVDSQKLTVDEIVGAMWKSEKGVAMDEGFAAGVEISLTEQQRDFDDDAGGEEQDPSTDASPSEDDNASERAVARARNRKEAELWKRVMQAVQKKRQDAENRDKKIRKKVLRERAWERARLFAR</sequence>
<dbReference type="PANTHER" id="PTHR10039">
    <property type="entry name" value="AMELOGENIN"/>
    <property type="match status" value="1"/>
</dbReference>
<feature type="compositionally biased region" description="Acidic residues" evidence="3">
    <location>
        <begin position="940"/>
        <end position="962"/>
    </location>
</feature>
<name>A0ABR1XUW1_9PEZI</name>
<feature type="region of interest" description="Disordered" evidence="3">
    <location>
        <begin position="940"/>
        <end position="972"/>
    </location>
</feature>
<feature type="compositionally biased region" description="Polar residues" evidence="3">
    <location>
        <begin position="836"/>
        <end position="845"/>
    </location>
</feature>
<dbReference type="Proteomes" id="UP001456524">
    <property type="component" value="Unassembled WGS sequence"/>
</dbReference>
<proteinExistence type="predicted"/>
<feature type="region of interest" description="Disordered" evidence="3">
    <location>
        <begin position="55"/>
        <end position="101"/>
    </location>
</feature>
<evidence type="ECO:0000256" key="1">
    <source>
        <dbReference type="ARBA" id="ARBA00022737"/>
    </source>
</evidence>
<comment type="caution">
    <text evidence="5">The sequence shown here is derived from an EMBL/GenBank/DDBJ whole genome shotgun (WGS) entry which is preliminary data.</text>
</comment>
<protein>
    <recommendedName>
        <fullName evidence="4">Nephrocystin 3-like N-terminal domain-containing protein</fullName>
    </recommendedName>
</protein>